<proteinExistence type="predicted"/>
<evidence type="ECO:0000256" key="1">
    <source>
        <dbReference type="SAM" id="SignalP"/>
    </source>
</evidence>
<evidence type="ECO:0000313" key="3">
    <source>
        <dbReference type="Proteomes" id="UP000184048"/>
    </source>
</evidence>
<feature type="signal peptide" evidence="1">
    <location>
        <begin position="1"/>
        <end position="19"/>
    </location>
</feature>
<keyword evidence="1" id="KW-0732">Signal</keyword>
<dbReference type="Proteomes" id="UP000184048">
    <property type="component" value="Unassembled WGS sequence"/>
</dbReference>
<keyword evidence="3" id="KW-1185">Reference proteome</keyword>
<feature type="chain" id="PRO_5012951438" evidence="1">
    <location>
        <begin position="20"/>
        <end position="735"/>
    </location>
</feature>
<reference evidence="2 3" key="1">
    <citation type="submission" date="2016-11" db="EMBL/GenBank/DDBJ databases">
        <authorList>
            <person name="Jaros S."/>
            <person name="Januszkiewicz K."/>
            <person name="Wedrychowicz H."/>
        </authorList>
    </citation>
    <scope>NUCLEOTIDE SEQUENCE [LARGE SCALE GENOMIC DNA]</scope>
    <source>
        <strain evidence="2 3">DSM 18119</strain>
    </source>
</reference>
<gene>
    <name evidence="2" type="ORF">SAMN02745131_03221</name>
</gene>
<organism evidence="2 3">
    <name type="scientific">Flavisolibacter ginsengisoli DSM 18119</name>
    <dbReference type="NCBI Taxonomy" id="1121884"/>
    <lineage>
        <taxon>Bacteria</taxon>
        <taxon>Pseudomonadati</taxon>
        <taxon>Bacteroidota</taxon>
        <taxon>Chitinophagia</taxon>
        <taxon>Chitinophagales</taxon>
        <taxon>Chitinophagaceae</taxon>
        <taxon>Flavisolibacter</taxon>
    </lineage>
</organism>
<dbReference type="EMBL" id="FQUU01000015">
    <property type="protein sequence ID" value="SHF66251.1"/>
    <property type="molecule type" value="Genomic_DNA"/>
</dbReference>
<evidence type="ECO:0000313" key="2">
    <source>
        <dbReference type="EMBL" id="SHF66251.1"/>
    </source>
</evidence>
<sequence length="735" mass="83387">MRRMVQTLRILLTSFPVMASLISFSQSDKICKPPIGRALWHDRIDREQRNALKADGKADQVFYTGPNEDINYYVTQALVRRIDGIQCKIESDSLLGDQKKKGYLLGVERILKSFTAGYRNRQFTPSRLPTLLDAFEQAMEKDKKGESIEPLIQENAYEVSKVLVACQAFDRNPGIKNAQNILLLKYCILHPDKVFLTLKDNPDVPFRDSLIKLAGYRNPRYLYDFAAANNRLGYAIRKIDDPFIQTVSKMATSGGSGQLYFPFLDNLIKGKMKLSDIDAVKADDAKYYKLLVKTRMDYVQRTLEGEKILEMESLSRMMEKKGNEVYTKEINGLHESPDAVRFKILYTLTPQELYYLVIAGETELYTSSYVKGIYPIMMQKIGNKGDSLLMSVGFDRFKKFIKMAAGYNTLSDFLNTFPDKKQAQVLMTAFVNNLEKSEGLEDGVDVADSYASIQESIKPVAEQMLNNVKLNYDRNVAAGNKRGMVIYNLLDKLFRSSSDSTVNLSQEFGIPPVYSVSYESLVTDSAHEVVTQVFFYGDEDGRMNYSRFTPQFSNGNWKKIQDNKYWIAFASTKGKPIVIYANKPLDELSGELDKAQESLNNYLASKSIEPTIVVHRGHSYYAPYTIQQIQPAAKIVFLGSCGGYHLIHDVLSHAPEAHIIASKQIGKQVINQPFMDLLNEKLRVGSNVDWMPFWNEFRAKAGKVDGFDDYIPPYKNLGAIFIKAYKIAMGDESDD</sequence>
<dbReference type="AlphaFoldDB" id="A0A1M5DH79"/>
<accession>A0A1M5DH79</accession>
<protein>
    <submittedName>
        <fullName evidence="2">Uncharacterized protein</fullName>
    </submittedName>
</protein>
<name>A0A1M5DH79_9BACT</name>
<dbReference type="STRING" id="1121884.SAMN02745131_03221"/>